<proteinExistence type="predicted"/>
<evidence type="ECO:0000313" key="3">
    <source>
        <dbReference type="Proteomes" id="UP000247099"/>
    </source>
</evidence>
<feature type="transmembrane region" description="Helical" evidence="1">
    <location>
        <begin position="92"/>
        <end position="112"/>
    </location>
</feature>
<dbReference type="EMBL" id="QHJQ01000001">
    <property type="protein sequence ID" value="PXA05316.1"/>
    <property type="molecule type" value="Genomic_DNA"/>
</dbReference>
<keyword evidence="1" id="KW-0812">Transmembrane</keyword>
<name>A0A317ZIB0_9BACT</name>
<dbReference type="RefSeq" id="WP_110129397.1">
    <property type="nucleotide sequence ID" value="NZ_QHJQ01000001.1"/>
</dbReference>
<feature type="transmembrane region" description="Helical" evidence="1">
    <location>
        <begin position="48"/>
        <end position="71"/>
    </location>
</feature>
<accession>A0A317ZIB0</accession>
<dbReference type="AlphaFoldDB" id="A0A317ZIB0"/>
<dbReference type="OrthoDB" id="5903637at2"/>
<evidence type="ECO:0008006" key="4">
    <source>
        <dbReference type="Google" id="ProtNLM"/>
    </source>
</evidence>
<comment type="caution">
    <text evidence="2">The sequence shown here is derived from an EMBL/GenBank/DDBJ whole genome shotgun (WGS) entry which is preliminary data.</text>
</comment>
<evidence type="ECO:0000313" key="2">
    <source>
        <dbReference type="EMBL" id="PXA05316.1"/>
    </source>
</evidence>
<feature type="transmembrane region" description="Helical" evidence="1">
    <location>
        <begin position="118"/>
        <end position="140"/>
    </location>
</feature>
<keyword evidence="3" id="KW-1185">Reference proteome</keyword>
<feature type="transmembrane region" description="Helical" evidence="1">
    <location>
        <begin position="160"/>
        <end position="177"/>
    </location>
</feature>
<organism evidence="2 3">
    <name type="scientific">Coraliomargarita sinensis</name>
    <dbReference type="NCBI Taxonomy" id="2174842"/>
    <lineage>
        <taxon>Bacteria</taxon>
        <taxon>Pseudomonadati</taxon>
        <taxon>Verrucomicrobiota</taxon>
        <taxon>Opitutia</taxon>
        <taxon>Puniceicoccales</taxon>
        <taxon>Coraliomargaritaceae</taxon>
        <taxon>Coraliomargarita</taxon>
    </lineage>
</organism>
<dbReference type="Proteomes" id="UP000247099">
    <property type="component" value="Unassembled WGS sequence"/>
</dbReference>
<dbReference type="InParanoid" id="A0A317ZIB0"/>
<keyword evidence="1" id="KW-0472">Membrane</keyword>
<keyword evidence="1" id="KW-1133">Transmembrane helix</keyword>
<gene>
    <name evidence="2" type="ORF">DDZ13_00175</name>
</gene>
<feature type="transmembrane region" description="Helical" evidence="1">
    <location>
        <begin position="20"/>
        <end position="42"/>
    </location>
</feature>
<reference evidence="2 3" key="1">
    <citation type="submission" date="2018-05" db="EMBL/GenBank/DDBJ databases">
        <title>Coraliomargarita sinensis sp. nov., isolated from a marine solar saltern.</title>
        <authorList>
            <person name="Zhou L.Y."/>
        </authorList>
    </citation>
    <scope>NUCLEOTIDE SEQUENCE [LARGE SCALE GENOMIC DNA]</scope>
    <source>
        <strain evidence="2 3">WN38</strain>
    </source>
</reference>
<sequence>MSVIQTLLEARNALAANKVAILSVLALPLLIITASEVAAAYYGTPGSAVYAAQLVSYFLYCSVAIFLHRLIILGTDAENPSPFIPKGRVFKFLIYSIALGLILIPAILLIHIPVVGFLLSYIAITYIVCRLSFIFPAIAVDVDWTFKDSWQATRRHHLQLFVLLGIIPFVLNLPYYIPATSLAAFACISILSTIAMVIGVAILSVCFEKLTTERSHEFI</sequence>
<feature type="transmembrane region" description="Helical" evidence="1">
    <location>
        <begin position="183"/>
        <end position="207"/>
    </location>
</feature>
<protein>
    <recommendedName>
        <fullName evidence="4">DUF975 family protein</fullName>
    </recommendedName>
</protein>
<evidence type="ECO:0000256" key="1">
    <source>
        <dbReference type="SAM" id="Phobius"/>
    </source>
</evidence>